<dbReference type="RefSeq" id="WP_268079383.1">
    <property type="nucleotide sequence ID" value="NZ_CP106885.1"/>
</dbReference>
<dbReference type="Proteomes" id="UP001214170">
    <property type="component" value="Chromosome"/>
</dbReference>
<dbReference type="Pfam" id="PF19993">
    <property type="entry name" value="DO-GTPase2"/>
    <property type="match status" value="1"/>
</dbReference>
<organism evidence="2 3">
    <name type="scientific">Achromobacter spanius</name>
    <dbReference type="NCBI Taxonomy" id="217203"/>
    <lineage>
        <taxon>Bacteria</taxon>
        <taxon>Pseudomonadati</taxon>
        <taxon>Pseudomonadota</taxon>
        <taxon>Betaproteobacteria</taxon>
        <taxon>Burkholderiales</taxon>
        <taxon>Alcaligenaceae</taxon>
        <taxon>Achromobacter</taxon>
    </lineage>
</organism>
<keyword evidence="3" id="KW-1185">Reference proteome</keyword>
<sequence length="339" mass="37492">MNITCSYDGCTVAETEICVLDNAPESCPNRITMMAVPNSTSTPEAWDALNPGDVVLPSPGEYRSFPASTTLGPEAVNSLMRRRYVTVVGILGEPESGKTAALVSLYLLIANAKLAGWSYADSQSLLAFEDIARGSRQWNSGAPPEQMTVHTHLADERSPGFLHLRLRRDLDGKHIDFALPDLPGEWTTDLLLSAKWERLEFLSSADVIWLVVDGRTLIDRGRRQMVTVRLGQLAGRLKACMPEGVPRLLLVVTHRDVGAVPRETVDRIRGEFAKHEQQLEIIEIASFSKITNAEGIKPGHGMVNLVERSINSSADPFPFWPDGQSTNSQRSFLNFRREI</sequence>
<dbReference type="Gene3D" id="3.40.50.300">
    <property type="entry name" value="P-loop containing nucleotide triphosphate hydrolases"/>
    <property type="match status" value="1"/>
</dbReference>
<protein>
    <recommendedName>
        <fullName evidence="1">Double-GTPase 2 domain-containing protein</fullName>
    </recommendedName>
</protein>
<accession>A0ABY8GSW9</accession>
<evidence type="ECO:0000259" key="1">
    <source>
        <dbReference type="Pfam" id="PF19993"/>
    </source>
</evidence>
<evidence type="ECO:0000313" key="2">
    <source>
        <dbReference type="EMBL" id="WFP07711.1"/>
    </source>
</evidence>
<reference evidence="2 3" key="1">
    <citation type="submission" date="2023-03" db="EMBL/GenBank/DDBJ databases">
        <title>Achromobacter spanius LIG8.</title>
        <authorList>
            <person name="Shrestha S."/>
        </authorList>
    </citation>
    <scope>NUCLEOTIDE SEQUENCE [LARGE SCALE GENOMIC DNA]</scope>
    <source>
        <strain evidence="2 3">LIG8</strain>
    </source>
</reference>
<evidence type="ECO:0000313" key="3">
    <source>
        <dbReference type="Proteomes" id="UP001214170"/>
    </source>
</evidence>
<dbReference type="EMBL" id="CP121261">
    <property type="protein sequence ID" value="WFP07711.1"/>
    <property type="molecule type" value="Genomic_DNA"/>
</dbReference>
<proteinExistence type="predicted"/>
<dbReference type="SUPFAM" id="SSF52540">
    <property type="entry name" value="P-loop containing nucleoside triphosphate hydrolases"/>
    <property type="match status" value="1"/>
</dbReference>
<name>A0ABY8GSW9_9BURK</name>
<dbReference type="InterPro" id="IPR027417">
    <property type="entry name" value="P-loop_NTPase"/>
</dbReference>
<feature type="domain" description="Double-GTPase 2" evidence="1">
    <location>
        <begin position="87"/>
        <end position="308"/>
    </location>
</feature>
<dbReference type="InterPro" id="IPR045528">
    <property type="entry name" value="DO-GTPase2"/>
</dbReference>
<gene>
    <name evidence="2" type="ORF">P8T11_25965</name>
</gene>